<keyword evidence="7" id="KW-1185">Reference proteome</keyword>
<accession>A0A8J3PWW8</accession>
<evidence type="ECO:0000313" key="6">
    <source>
        <dbReference type="EMBL" id="GIG82505.1"/>
    </source>
</evidence>
<name>A0A8J3PWW8_9ACTN</name>
<dbReference type="Gene3D" id="3.50.30.60">
    <property type="entry name" value="LD-carboxypeptidase A C-terminal domain-like"/>
    <property type="match status" value="1"/>
</dbReference>
<sequence>MDAIFPPKLSEGDVIRVVAPARSRAMVAEHDHAHIIESRFADLGLTLSYGRHVDERDSFDSSSIASRVADLHEAFADSSVAAIMTVIGGYNCNELLPFLDWELIRANPKILCGYSDITALQNAILARTGLVTFSGPHWSTFGMRDHFEQTLQWFTEVMFGSDPIALTPADDWSDDLWFLDQDKRDLIPNEGWWPIRPGTAEGRIVGGNLCTLNLLQGTSYMPSLDGAILIVEDDSESHPATFARDLTSLLQLPEAAGIRALAIGRFQKASHMTRSLLEQIISTQPSLTGIPVLANIDVGHTSPLATFPIGGQAQVTVLSDEVSLTLRRH</sequence>
<dbReference type="GO" id="GO:0016787">
    <property type="term" value="F:hydrolase activity"/>
    <property type="evidence" value="ECO:0007669"/>
    <property type="project" value="UniProtKB-KW"/>
</dbReference>
<organism evidence="6 7">
    <name type="scientific">Planotetraspora kaengkrachanensis</name>
    <dbReference type="NCBI Taxonomy" id="575193"/>
    <lineage>
        <taxon>Bacteria</taxon>
        <taxon>Bacillati</taxon>
        <taxon>Actinomycetota</taxon>
        <taxon>Actinomycetes</taxon>
        <taxon>Streptosporangiales</taxon>
        <taxon>Streptosporangiaceae</taxon>
        <taxon>Planotetraspora</taxon>
    </lineage>
</organism>
<feature type="active site" description="Charge relay system" evidence="3">
    <location>
        <position position="232"/>
    </location>
</feature>
<comment type="caution">
    <text evidence="6">The sequence shown here is derived from an EMBL/GenBank/DDBJ whole genome shotgun (WGS) entry which is preliminary data.</text>
</comment>
<keyword evidence="2" id="KW-0378">Hydrolase</keyword>
<dbReference type="AlphaFoldDB" id="A0A8J3PWW8"/>
<dbReference type="PANTHER" id="PTHR30237:SF6">
    <property type="entry name" value="CARBOXYPEPTIDASE YOCD-RELATED"/>
    <property type="match status" value="1"/>
</dbReference>
<evidence type="ECO:0000256" key="2">
    <source>
        <dbReference type="ARBA" id="ARBA00022801"/>
    </source>
</evidence>
<feature type="active site" description="Nucleophile" evidence="3">
    <location>
        <position position="115"/>
    </location>
</feature>
<dbReference type="CDD" id="cd07062">
    <property type="entry name" value="Peptidase_S66_mccF_like"/>
    <property type="match status" value="1"/>
</dbReference>
<dbReference type="Pfam" id="PF17676">
    <property type="entry name" value="Peptidase_S66C"/>
    <property type="match status" value="1"/>
</dbReference>
<dbReference type="PIRSF" id="PIRSF028757">
    <property type="entry name" value="LD-carboxypeptidase"/>
    <property type="match status" value="1"/>
</dbReference>
<dbReference type="InterPro" id="IPR029062">
    <property type="entry name" value="Class_I_gatase-like"/>
</dbReference>
<reference evidence="6 7" key="1">
    <citation type="submission" date="2021-01" db="EMBL/GenBank/DDBJ databases">
        <title>Whole genome shotgun sequence of Planotetraspora kaengkrachanensis NBRC 104272.</title>
        <authorList>
            <person name="Komaki H."/>
            <person name="Tamura T."/>
        </authorList>
    </citation>
    <scope>NUCLEOTIDE SEQUENCE [LARGE SCALE GENOMIC DNA]</scope>
    <source>
        <strain evidence="6 7">NBRC 104272</strain>
    </source>
</reference>
<protein>
    <submittedName>
        <fullName evidence="6">LD-carboxypeptidase</fullName>
    </submittedName>
</protein>
<dbReference type="RefSeq" id="WP_203885844.1">
    <property type="nucleotide sequence ID" value="NZ_BAABHH010000021.1"/>
</dbReference>
<dbReference type="InterPro" id="IPR040449">
    <property type="entry name" value="Peptidase_S66_N"/>
</dbReference>
<evidence type="ECO:0000313" key="7">
    <source>
        <dbReference type="Proteomes" id="UP000630097"/>
    </source>
</evidence>
<proteinExistence type="inferred from homology"/>
<dbReference type="InterPro" id="IPR027461">
    <property type="entry name" value="Carboxypeptidase_A_C_sf"/>
</dbReference>
<dbReference type="SUPFAM" id="SSF52317">
    <property type="entry name" value="Class I glutamine amidotransferase-like"/>
    <property type="match status" value="1"/>
</dbReference>
<evidence type="ECO:0000256" key="1">
    <source>
        <dbReference type="ARBA" id="ARBA00010233"/>
    </source>
</evidence>
<evidence type="ECO:0000259" key="4">
    <source>
        <dbReference type="Pfam" id="PF02016"/>
    </source>
</evidence>
<comment type="similarity">
    <text evidence="1">Belongs to the peptidase S66 family.</text>
</comment>
<dbReference type="PANTHER" id="PTHR30237">
    <property type="entry name" value="MURAMOYLTETRAPEPTIDE CARBOXYPEPTIDASE"/>
    <property type="match status" value="1"/>
</dbReference>
<dbReference type="InterPro" id="IPR027478">
    <property type="entry name" value="LdcA_N"/>
</dbReference>
<dbReference type="SUPFAM" id="SSF141986">
    <property type="entry name" value="LD-carboxypeptidase A C-terminal domain-like"/>
    <property type="match status" value="1"/>
</dbReference>
<feature type="domain" description="LD-carboxypeptidase N-terminal" evidence="4">
    <location>
        <begin position="15"/>
        <end position="135"/>
    </location>
</feature>
<feature type="domain" description="LD-carboxypeptidase C-terminal" evidence="5">
    <location>
        <begin position="201"/>
        <end position="315"/>
    </location>
</feature>
<dbReference type="EMBL" id="BONV01000031">
    <property type="protein sequence ID" value="GIG82505.1"/>
    <property type="molecule type" value="Genomic_DNA"/>
</dbReference>
<evidence type="ECO:0000259" key="5">
    <source>
        <dbReference type="Pfam" id="PF17676"/>
    </source>
</evidence>
<dbReference type="InterPro" id="IPR040921">
    <property type="entry name" value="Peptidase_S66C"/>
</dbReference>
<evidence type="ECO:0000256" key="3">
    <source>
        <dbReference type="PIRSR" id="PIRSR028757-1"/>
    </source>
</evidence>
<dbReference type="Gene3D" id="3.40.50.10740">
    <property type="entry name" value="Class I glutamine amidotransferase-like"/>
    <property type="match status" value="1"/>
</dbReference>
<dbReference type="Pfam" id="PF02016">
    <property type="entry name" value="Peptidase_S66"/>
    <property type="match status" value="1"/>
</dbReference>
<dbReference type="InterPro" id="IPR003507">
    <property type="entry name" value="S66_fam"/>
</dbReference>
<feature type="active site" description="Charge relay system" evidence="3">
    <location>
        <position position="300"/>
    </location>
</feature>
<dbReference type="Proteomes" id="UP000630097">
    <property type="component" value="Unassembled WGS sequence"/>
</dbReference>
<gene>
    <name evidence="6" type="ORF">Pka01_56320</name>
</gene>